<accession>A0ABW9DPG4</accession>
<keyword evidence="1" id="KW-1133">Transmembrane helix</keyword>
<sequence length="53" mass="5976">MILDIRTLYVVTAVACLVLGALQLVAYCTQRFERWPAWWGLSRRAAPAAPSNR</sequence>
<proteinExistence type="predicted"/>
<keyword evidence="1" id="KW-0472">Membrane</keyword>
<comment type="caution">
    <text evidence="2">The sequence shown here is derived from an EMBL/GenBank/DDBJ whole genome shotgun (WGS) entry which is preliminary data.</text>
</comment>
<reference evidence="2 3" key="1">
    <citation type="journal article" date="2024" name="Chem. Sci.">
        <title>Discovery of megapolipeptins by genome mining of a Burkholderiales bacteria collection.</title>
        <authorList>
            <person name="Paulo B.S."/>
            <person name="Recchia M.J.J."/>
            <person name="Lee S."/>
            <person name="Fergusson C.H."/>
            <person name="Romanowski S.B."/>
            <person name="Hernandez A."/>
            <person name="Krull N."/>
            <person name="Liu D.Y."/>
            <person name="Cavanagh H."/>
            <person name="Bos A."/>
            <person name="Gray C.A."/>
            <person name="Murphy B.T."/>
            <person name="Linington R.G."/>
            <person name="Eustaquio A.S."/>
        </authorList>
    </citation>
    <scope>NUCLEOTIDE SEQUENCE [LARGE SCALE GENOMIC DNA]</scope>
    <source>
        <strain evidence="2 3">RL17-338-BIC-A</strain>
    </source>
</reference>
<dbReference type="EMBL" id="JAQQCF010000004">
    <property type="protein sequence ID" value="MFM0636423.1"/>
    <property type="molecule type" value="Genomic_DNA"/>
</dbReference>
<evidence type="ECO:0000313" key="3">
    <source>
        <dbReference type="Proteomes" id="UP001629432"/>
    </source>
</evidence>
<evidence type="ECO:0000313" key="2">
    <source>
        <dbReference type="EMBL" id="MFM0636423.1"/>
    </source>
</evidence>
<protein>
    <submittedName>
        <fullName evidence="2">Uncharacterized protein</fullName>
    </submittedName>
</protein>
<dbReference type="RefSeq" id="WP_408224661.1">
    <property type="nucleotide sequence ID" value="NZ_JAQQCF010000004.1"/>
</dbReference>
<organism evidence="2 3">
    <name type="scientific">Paraburkholderia metrosideri</name>
    <dbReference type="NCBI Taxonomy" id="580937"/>
    <lineage>
        <taxon>Bacteria</taxon>
        <taxon>Pseudomonadati</taxon>
        <taxon>Pseudomonadota</taxon>
        <taxon>Betaproteobacteria</taxon>
        <taxon>Burkholderiales</taxon>
        <taxon>Burkholderiaceae</taxon>
        <taxon>Paraburkholderia</taxon>
    </lineage>
</organism>
<feature type="transmembrane region" description="Helical" evidence="1">
    <location>
        <begin position="6"/>
        <end position="28"/>
    </location>
</feature>
<dbReference type="Proteomes" id="UP001629432">
    <property type="component" value="Unassembled WGS sequence"/>
</dbReference>
<name>A0ABW9DPG4_9BURK</name>
<keyword evidence="3" id="KW-1185">Reference proteome</keyword>
<gene>
    <name evidence="2" type="ORF">PQQ63_06930</name>
</gene>
<evidence type="ECO:0000256" key="1">
    <source>
        <dbReference type="SAM" id="Phobius"/>
    </source>
</evidence>
<keyword evidence="1" id="KW-0812">Transmembrane</keyword>